<dbReference type="GO" id="GO:0005886">
    <property type="term" value="C:plasma membrane"/>
    <property type="evidence" value="ECO:0007669"/>
    <property type="project" value="UniProtKB-SubCell"/>
</dbReference>
<dbReference type="Proteomes" id="UP000587991">
    <property type="component" value="Unassembled WGS sequence"/>
</dbReference>
<dbReference type="CDD" id="cd17321">
    <property type="entry name" value="MFS_MMR_MDR_like"/>
    <property type="match status" value="1"/>
</dbReference>
<evidence type="ECO:0000313" key="10">
    <source>
        <dbReference type="Proteomes" id="UP000587991"/>
    </source>
</evidence>
<evidence type="ECO:0000256" key="6">
    <source>
        <dbReference type="ARBA" id="ARBA00023136"/>
    </source>
</evidence>
<evidence type="ECO:0000313" key="9">
    <source>
        <dbReference type="EMBL" id="NLR75723.1"/>
    </source>
</evidence>
<feature type="transmembrane region" description="Helical" evidence="7">
    <location>
        <begin position="306"/>
        <end position="325"/>
    </location>
</feature>
<organism evidence="9 10">
    <name type="scientific">Leeia aquatica</name>
    <dbReference type="NCBI Taxonomy" id="2725557"/>
    <lineage>
        <taxon>Bacteria</taxon>
        <taxon>Pseudomonadati</taxon>
        <taxon>Pseudomonadota</taxon>
        <taxon>Betaproteobacteria</taxon>
        <taxon>Neisseriales</taxon>
        <taxon>Leeiaceae</taxon>
        <taxon>Leeia</taxon>
    </lineage>
</organism>
<name>A0A847S7I4_9NEIS</name>
<feature type="transmembrane region" description="Helical" evidence="7">
    <location>
        <begin position="205"/>
        <end position="223"/>
    </location>
</feature>
<protein>
    <submittedName>
        <fullName evidence="9">MFS transporter</fullName>
    </submittedName>
</protein>
<keyword evidence="5 7" id="KW-1133">Transmembrane helix</keyword>
<dbReference type="InterPro" id="IPR020846">
    <property type="entry name" value="MFS_dom"/>
</dbReference>
<feature type="transmembrane region" description="Helical" evidence="7">
    <location>
        <begin position="396"/>
        <end position="417"/>
    </location>
</feature>
<dbReference type="PANTHER" id="PTHR42718">
    <property type="entry name" value="MAJOR FACILITATOR SUPERFAMILY MULTIDRUG TRANSPORTER MFSC"/>
    <property type="match status" value="1"/>
</dbReference>
<keyword evidence="2" id="KW-0813">Transport</keyword>
<keyword evidence="6 7" id="KW-0472">Membrane</keyword>
<feature type="transmembrane region" description="Helical" evidence="7">
    <location>
        <begin position="84"/>
        <end position="101"/>
    </location>
</feature>
<dbReference type="PANTHER" id="PTHR42718:SF46">
    <property type="entry name" value="BLR6921 PROTEIN"/>
    <property type="match status" value="1"/>
</dbReference>
<feature type="transmembrane region" description="Helical" evidence="7">
    <location>
        <begin position="55"/>
        <end position="72"/>
    </location>
</feature>
<dbReference type="EMBL" id="JABAIM010000002">
    <property type="protein sequence ID" value="NLR75723.1"/>
    <property type="molecule type" value="Genomic_DNA"/>
</dbReference>
<sequence length="468" mass="48743">MTTSPPLIRSGLPAWLLIATACLASCMVVMDGAIVNVALPAMQQALHLSALAQQWIVDAYLLTLGGFMLLAARVGDLYGRRRTLLAGLALFTLASLAGGLAESGVTLLIARAVQGIGASVLATSSMTLIVAATQHDKQARAKALSLWAAFNSAGFALGAVLGGILTARYGWQAVMFVNVPIGALLILASLTCLQTTPVQRSPLDWAGALTATLGSSSLIYGLSQAAQLGWASLEVWGSLLAGAALLIGFVQIERRSPAPLLRLSLFKMPNQARGNLVMMSLGGTLAATVFLLSTQLQQLGHYSAEAAGLALLPFGVMLAVARLLFNQRAASGQAHRFPLYGSLLASAALLWLATLPAHPDFWLHLLPPTLLLGFGLGMVVLTAMQNLTAGISQQDAGLVSGVANSARQLGGALGVALAATLLRSSGQFSEYTHLQHYHHAFIAVAVLSLLCGLLSVRRTPAPAVQPVR</sequence>
<feature type="transmembrane region" description="Helical" evidence="7">
    <location>
        <begin position="274"/>
        <end position="294"/>
    </location>
</feature>
<keyword evidence="10" id="KW-1185">Reference proteome</keyword>
<feature type="transmembrane region" description="Helical" evidence="7">
    <location>
        <begin position="107"/>
        <end position="132"/>
    </location>
</feature>
<gene>
    <name evidence="9" type="ORF">HF682_11170</name>
</gene>
<evidence type="ECO:0000256" key="3">
    <source>
        <dbReference type="ARBA" id="ARBA00022475"/>
    </source>
</evidence>
<feature type="transmembrane region" description="Helical" evidence="7">
    <location>
        <begin position="361"/>
        <end position="384"/>
    </location>
</feature>
<comment type="caution">
    <text evidence="9">The sequence shown here is derived from an EMBL/GenBank/DDBJ whole genome shotgun (WGS) entry which is preliminary data.</text>
</comment>
<feature type="transmembrane region" description="Helical" evidence="7">
    <location>
        <begin position="144"/>
        <end position="165"/>
    </location>
</feature>
<comment type="subcellular location">
    <subcellularLocation>
        <location evidence="1">Cell membrane</location>
        <topology evidence="1">Multi-pass membrane protein</topology>
    </subcellularLocation>
</comment>
<evidence type="ECO:0000256" key="5">
    <source>
        <dbReference type="ARBA" id="ARBA00022989"/>
    </source>
</evidence>
<evidence type="ECO:0000259" key="8">
    <source>
        <dbReference type="PROSITE" id="PS50850"/>
    </source>
</evidence>
<dbReference type="Gene3D" id="1.20.1720.10">
    <property type="entry name" value="Multidrug resistance protein D"/>
    <property type="match status" value="1"/>
</dbReference>
<dbReference type="AlphaFoldDB" id="A0A847S7I4"/>
<dbReference type="RefSeq" id="WP_168877368.1">
    <property type="nucleotide sequence ID" value="NZ_JABAIM010000002.1"/>
</dbReference>
<dbReference type="SUPFAM" id="SSF103473">
    <property type="entry name" value="MFS general substrate transporter"/>
    <property type="match status" value="1"/>
</dbReference>
<feature type="transmembrane region" description="Helical" evidence="7">
    <location>
        <begin position="337"/>
        <end position="355"/>
    </location>
</feature>
<feature type="domain" description="Major facilitator superfamily (MFS) profile" evidence="8">
    <location>
        <begin position="17"/>
        <end position="463"/>
    </location>
</feature>
<keyword evidence="4 7" id="KW-0812">Transmembrane</keyword>
<reference evidence="9 10" key="1">
    <citation type="submission" date="2020-04" db="EMBL/GenBank/DDBJ databases">
        <title>Draft genome of Leeia sp. IMCC25680.</title>
        <authorList>
            <person name="Song J."/>
            <person name="Cho J.-C."/>
        </authorList>
    </citation>
    <scope>NUCLEOTIDE SEQUENCE [LARGE SCALE GENOMIC DNA]</scope>
    <source>
        <strain evidence="9 10">IMCC25680</strain>
    </source>
</reference>
<feature type="transmembrane region" description="Helical" evidence="7">
    <location>
        <begin position="235"/>
        <end position="253"/>
    </location>
</feature>
<evidence type="ECO:0000256" key="2">
    <source>
        <dbReference type="ARBA" id="ARBA00022448"/>
    </source>
</evidence>
<dbReference type="PROSITE" id="PS50850">
    <property type="entry name" value="MFS"/>
    <property type="match status" value="1"/>
</dbReference>
<evidence type="ECO:0000256" key="4">
    <source>
        <dbReference type="ARBA" id="ARBA00022692"/>
    </source>
</evidence>
<feature type="transmembrane region" description="Helical" evidence="7">
    <location>
        <begin position="12"/>
        <end position="35"/>
    </location>
</feature>
<proteinExistence type="predicted"/>
<keyword evidence="3" id="KW-1003">Cell membrane</keyword>
<dbReference type="InterPro" id="IPR036259">
    <property type="entry name" value="MFS_trans_sf"/>
</dbReference>
<dbReference type="Pfam" id="PF07690">
    <property type="entry name" value="MFS_1"/>
    <property type="match status" value="1"/>
</dbReference>
<dbReference type="GO" id="GO:0022857">
    <property type="term" value="F:transmembrane transporter activity"/>
    <property type="evidence" value="ECO:0007669"/>
    <property type="project" value="InterPro"/>
</dbReference>
<accession>A0A847S7I4</accession>
<feature type="transmembrane region" description="Helical" evidence="7">
    <location>
        <begin position="171"/>
        <end position="193"/>
    </location>
</feature>
<feature type="transmembrane region" description="Helical" evidence="7">
    <location>
        <begin position="437"/>
        <end position="456"/>
    </location>
</feature>
<dbReference type="InterPro" id="IPR011701">
    <property type="entry name" value="MFS"/>
</dbReference>
<evidence type="ECO:0000256" key="7">
    <source>
        <dbReference type="SAM" id="Phobius"/>
    </source>
</evidence>
<dbReference type="Gene3D" id="1.20.1250.20">
    <property type="entry name" value="MFS general substrate transporter like domains"/>
    <property type="match status" value="1"/>
</dbReference>
<evidence type="ECO:0000256" key="1">
    <source>
        <dbReference type="ARBA" id="ARBA00004651"/>
    </source>
</evidence>